<evidence type="ECO:0000256" key="2">
    <source>
        <dbReference type="ARBA" id="ARBA00004173"/>
    </source>
</evidence>
<sequence length="446" mass="50460">MAKKLDPCRLRNFYAPVHITTLSNGLRVVTEESNSPLFCTSLFTKTGPRFETENNNGLAYFVEHLAYQGFTSMNSYALQDVIRRGGTKMSAFTARDHQVFSAVGLKESLKLNISLLAQIICQIDLTETMIESQKQKMCFEAIENDNNSRMVMFDYLHQTAFQGTPLAQTVMGLSSNFCRFDIRDICSYFYHNYRPHRMLLATSGGVSHGAVVEYAENYFSVVKESDTKVINYGPKRYTGSSIVYRNDALPVAHVAIAVEAPGYNSPEYLPLLLATCLNDSWERTQGGSDRHGSFLARASSTSSLCEKFESFYIAYHDVGLWGVYFVGTNDLDDMVYNIQKDWMNTCTSIQKTDLERASQVLKMKLAKNIEGVVKSSYDIGLQMMYTSSRRSLSEIYQDLSSITVERLRDVTFKYLYDKCPVVAAVGPIETLPDYNGIRSGMYWLRL</sequence>
<keyword evidence="3" id="KW-0645">Protease</keyword>
<dbReference type="GO" id="GO:0046872">
    <property type="term" value="F:metal ion binding"/>
    <property type="evidence" value="ECO:0007669"/>
    <property type="project" value="UniProtKB-KW"/>
</dbReference>
<evidence type="ECO:0000256" key="5">
    <source>
        <dbReference type="ARBA" id="ARBA00022801"/>
    </source>
</evidence>
<evidence type="ECO:0000256" key="6">
    <source>
        <dbReference type="ARBA" id="ARBA00022833"/>
    </source>
</evidence>
<dbReference type="InterPro" id="IPR011765">
    <property type="entry name" value="Pept_M16_N"/>
</dbReference>
<organism evidence="11 12">
    <name type="scientific">Danaus chrysippus</name>
    <name type="common">African queen</name>
    <dbReference type="NCBI Taxonomy" id="151541"/>
    <lineage>
        <taxon>Eukaryota</taxon>
        <taxon>Metazoa</taxon>
        <taxon>Ecdysozoa</taxon>
        <taxon>Arthropoda</taxon>
        <taxon>Hexapoda</taxon>
        <taxon>Insecta</taxon>
        <taxon>Pterygota</taxon>
        <taxon>Neoptera</taxon>
        <taxon>Endopterygota</taxon>
        <taxon>Lepidoptera</taxon>
        <taxon>Glossata</taxon>
        <taxon>Ditrysia</taxon>
        <taxon>Papilionoidea</taxon>
        <taxon>Nymphalidae</taxon>
        <taxon>Danainae</taxon>
        <taxon>Danaini</taxon>
        <taxon>Danaina</taxon>
        <taxon>Danaus</taxon>
        <taxon>Anosia</taxon>
    </lineage>
</organism>
<comment type="caution">
    <text evidence="11">The sequence shown here is derived from an EMBL/GenBank/DDBJ whole genome shotgun (WGS) entry which is preliminary data.</text>
</comment>
<evidence type="ECO:0000256" key="7">
    <source>
        <dbReference type="ARBA" id="ARBA00023049"/>
    </source>
</evidence>
<dbReference type="Gene3D" id="3.30.830.10">
    <property type="entry name" value="Metalloenzyme, LuxS/M16 peptidase-like"/>
    <property type="match status" value="2"/>
</dbReference>
<protein>
    <submittedName>
        <fullName evidence="11">(African queen) hypothetical protein</fullName>
    </submittedName>
</protein>
<accession>A0A8J2MHJ3</accession>
<dbReference type="GO" id="GO:0004222">
    <property type="term" value="F:metalloendopeptidase activity"/>
    <property type="evidence" value="ECO:0007669"/>
    <property type="project" value="TreeGrafter"/>
</dbReference>
<comment type="subcellular location">
    <subcellularLocation>
        <location evidence="2">Mitochondrion</location>
    </subcellularLocation>
</comment>
<evidence type="ECO:0000259" key="10">
    <source>
        <dbReference type="Pfam" id="PF05193"/>
    </source>
</evidence>
<dbReference type="OrthoDB" id="10251424at2759"/>
<evidence type="ECO:0000256" key="3">
    <source>
        <dbReference type="ARBA" id="ARBA00022670"/>
    </source>
</evidence>
<dbReference type="SUPFAM" id="SSF63411">
    <property type="entry name" value="LuxS/MPP-like metallohydrolase"/>
    <property type="match status" value="2"/>
</dbReference>
<dbReference type="Pfam" id="PF05193">
    <property type="entry name" value="Peptidase_M16_C"/>
    <property type="match status" value="1"/>
</dbReference>
<keyword evidence="7" id="KW-0482">Metalloprotease</keyword>
<evidence type="ECO:0000313" key="11">
    <source>
        <dbReference type="EMBL" id="CAG9558116.1"/>
    </source>
</evidence>
<keyword evidence="8" id="KW-0496">Mitochondrion</keyword>
<dbReference type="InterPro" id="IPR050361">
    <property type="entry name" value="MPP/UQCRC_Complex"/>
</dbReference>
<dbReference type="PANTHER" id="PTHR11851:SF149">
    <property type="entry name" value="GH01077P"/>
    <property type="match status" value="1"/>
</dbReference>
<comment type="cofactor">
    <cofactor evidence="1">
        <name>Zn(2+)</name>
        <dbReference type="ChEBI" id="CHEBI:29105"/>
    </cofactor>
</comment>
<dbReference type="PANTHER" id="PTHR11851">
    <property type="entry name" value="METALLOPROTEASE"/>
    <property type="match status" value="1"/>
</dbReference>
<feature type="domain" description="Peptidase M16 N-terminal" evidence="9">
    <location>
        <begin position="27"/>
        <end position="172"/>
    </location>
</feature>
<evidence type="ECO:0000256" key="4">
    <source>
        <dbReference type="ARBA" id="ARBA00022723"/>
    </source>
</evidence>
<keyword evidence="4" id="KW-0479">Metal-binding</keyword>
<dbReference type="Pfam" id="PF00675">
    <property type="entry name" value="Peptidase_M16"/>
    <property type="match status" value="1"/>
</dbReference>
<reference evidence="11" key="1">
    <citation type="submission" date="2021-09" db="EMBL/GenBank/DDBJ databases">
        <authorList>
            <person name="Martin H S."/>
        </authorList>
    </citation>
    <scope>NUCLEOTIDE SEQUENCE</scope>
</reference>
<evidence type="ECO:0000259" key="9">
    <source>
        <dbReference type="Pfam" id="PF00675"/>
    </source>
</evidence>
<name>A0A8J2MHJ3_9NEOP</name>
<dbReference type="GO" id="GO:0005739">
    <property type="term" value="C:mitochondrion"/>
    <property type="evidence" value="ECO:0007669"/>
    <property type="project" value="UniProtKB-SubCell"/>
</dbReference>
<proteinExistence type="predicted"/>
<dbReference type="InterPro" id="IPR011249">
    <property type="entry name" value="Metalloenz_LuxS/M16"/>
</dbReference>
<evidence type="ECO:0000256" key="8">
    <source>
        <dbReference type="ARBA" id="ARBA00023128"/>
    </source>
</evidence>
<evidence type="ECO:0000256" key="1">
    <source>
        <dbReference type="ARBA" id="ARBA00001947"/>
    </source>
</evidence>
<evidence type="ECO:0000313" key="12">
    <source>
        <dbReference type="Proteomes" id="UP000789524"/>
    </source>
</evidence>
<dbReference type="Proteomes" id="UP000789524">
    <property type="component" value="Unassembled WGS sequence"/>
</dbReference>
<dbReference type="InterPro" id="IPR007863">
    <property type="entry name" value="Peptidase_M16_C"/>
</dbReference>
<keyword evidence="5" id="KW-0378">Hydrolase</keyword>
<dbReference type="GO" id="GO:0006627">
    <property type="term" value="P:protein processing involved in protein targeting to mitochondrion"/>
    <property type="evidence" value="ECO:0007669"/>
    <property type="project" value="TreeGrafter"/>
</dbReference>
<feature type="domain" description="Peptidase M16 C-terminal" evidence="10">
    <location>
        <begin position="182"/>
        <end position="359"/>
    </location>
</feature>
<dbReference type="EMBL" id="CAKASE010000043">
    <property type="protein sequence ID" value="CAG9558116.1"/>
    <property type="molecule type" value="Genomic_DNA"/>
</dbReference>
<keyword evidence="12" id="KW-1185">Reference proteome</keyword>
<keyword evidence="6" id="KW-0862">Zinc</keyword>
<dbReference type="AlphaFoldDB" id="A0A8J2MHJ3"/>
<gene>
    <name evidence="11" type="ORF">DCHRY22_LOCUS337</name>
</gene>